<dbReference type="Proteomes" id="UP000249169">
    <property type="component" value="Unassembled WGS sequence"/>
</dbReference>
<dbReference type="PANTHER" id="PTHR41339:SF1">
    <property type="entry name" value="SECRETED PROTEIN"/>
    <property type="match status" value="1"/>
</dbReference>
<gene>
    <name evidence="2" type="ORF">DL240_08995</name>
</gene>
<sequence>MMQWYRLLTPLALLTCGALLTTACVEGPADDGTPDETGEPVELSGDISADRTVGGDVFITSSLTVHAKLSFEACSTVKIASGAVITVENGGAIEAIGEADCPVVIESASANPSAGDWERIDIYASADNANRFEHAVIRHGDGEGYGMIWVEEGAQISLSDVALQESAYAAIQINGDARVDAFSNVSFKDIGGPLVSVSGERAHTLEPFAASGTNPQAYVAVMNGDMKQDVSWKALGVPYVMQSQALMADLTLEAGVTLQFEGGGYLRVSEGGQLRAMGSAELPVVIESAKSNPAAGDWATIEIYGDADNGSRFQHTTVRHGGGDGYGAIWLEAGATIELEDVTFSDNQGCDIDALGTVNATNADFVTCD</sequence>
<dbReference type="EMBL" id="QHKO01000003">
    <property type="protein sequence ID" value="RAL23014.1"/>
    <property type="molecule type" value="Genomic_DNA"/>
</dbReference>
<dbReference type="PROSITE" id="PS51257">
    <property type="entry name" value="PROKAR_LIPOPROTEIN"/>
    <property type="match status" value="1"/>
</dbReference>
<dbReference type="OrthoDB" id="5485398at2"/>
<evidence type="ECO:0000256" key="1">
    <source>
        <dbReference type="SAM" id="SignalP"/>
    </source>
</evidence>
<feature type="signal peptide" evidence="1">
    <location>
        <begin position="1"/>
        <end position="23"/>
    </location>
</feature>
<dbReference type="AlphaFoldDB" id="A0A328C8S7"/>
<evidence type="ECO:0000313" key="3">
    <source>
        <dbReference type="Proteomes" id="UP000249169"/>
    </source>
</evidence>
<comment type="caution">
    <text evidence="2">The sequence shown here is derived from an EMBL/GenBank/DDBJ whole genome shotgun (WGS) entry which is preliminary data.</text>
</comment>
<keyword evidence="1" id="KW-0732">Signal</keyword>
<keyword evidence="3" id="KW-1185">Reference proteome</keyword>
<accession>A0A328C8S7</accession>
<organism evidence="2 3">
    <name type="scientific">Lujinxingia litoralis</name>
    <dbReference type="NCBI Taxonomy" id="2211119"/>
    <lineage>
        <taxon>Bacteria</taxon>
        <taxon>Deltaproteobacteria</taxon>
        <taxon>Bradymonadales</taxon>
        <taxon>Lujinxingiaceae</taxon>
        <taxon>Lujinxingia</taxon>
    </lineage>
</organism>
<dbReference type="PANTHER" id="PTHR41339">
    <property type="entry name" value="LIPL48"/>
    <property type="match status" value="1"/>
</dbReference>
<reference evidence="2 3" key="1">
    <citation type="submission" date="2018-05" db="EMBL/GenBank/DDBJ databases">
        <title>Lujinxingia marina gen. nov. sp. nov., a new facultative anaerobic member of the class Deltaproteobacteria, and proposal of Lujinxingaceae fam. nov.</title>
        <authorList>
            <person name="Li C.-M."/>
        </authorList>
    </citation>
    <scope>NUCLEOTIDE SEQUENCE [LARGE SCALE GENOMIC DNA]</scope>
    <source>
        <strain evidence="2 3">B210</strain>
    </source>
</reference>
<evidence type="ECO:0008006" key="4">
    <source>
        <dbReference type="Google" id="ProtNLM"/>
    </source>
</evidence>
<dbReference type="RefSeq" id="WP_111729542.1">
    <property type="nucleotide sequence ID" value="NZ_QHKO01000003.1"/>
</dbReference>
<name>A0A328C8S7_9DELT</name>
<evidence type="ECO:0000313" key="2">
    <source>
        <dbReference type="EMBL" id="RAL23014.1"/>
    </source>
</evidence>
<protein>
    <recommendedName>
        <fullName evidence="4">Right handed beta helix domain-containing protein</fullName>
    </recommendedName>
</protein>
<proteinExistence type="predicted"/>
<feature type="chain" id="PRO_5016408873" description="Right handed beta helix domain-containing protein" evidence="1">
    <location>
        <begin position="24"/>
        <end position="369"/>
    </location>
</feature>